<dbReference type="AlphaFoldDB" id="A0A239L8N5"/>
<name>A0A239L8N5_9NOCA</name>
<evidence type="ECO:0000313" key="5">
    <source>
        <dbReference type="Proteomes" id="UP000198327"/>
    </source>
</evidence>
<protein>
    <submittedName>
        <fullName evidence="4">PPE-repeat protein</fullName>
    </submittedName>
</protein>
<evidence type="ECO:0000259" key="3">
    <source>
        <dbReference type="Pfam" id="PF00823"/>
    </source>
</evidence>
<comment type="similarity">
    <text evidence="1">Belongs to the mycobacterial PPE family.</text>
</comment>
<feature type="region of interest" description="Disordered" evidence="2">
    <location>
        <begin position="266"/>
        <end position="381"/>
    </location>
</feature>
<dbReference type="RefSeq" id="WP_089249446.1">
    <property type="nucleotide sequence ID" value="NZ_FZOW01000012.1"/>
</dbReference>
<evidence type="ECO:0000313" key="4">
    <source>
        <dbReference type="EMBL" id="SNT26997.1"/>
    </source>
</evidence>
<feature type="compositionally biased region" description="Polar residues" evidence="2">
    <location>
        <begin position="266"/>
        <end position="278"/>
    </location>
</feature>
<dbReference type="Gene3D" id="1.20.1260.20">
    <property type="entry name" value="PPE superfamily"/>
    <property type="match status" value="1"/>
</dbReference>
<proteinExistence type="inferred from homology"/>
<keyword evidence="5" id="KW-1185">Reference proteome</keyword>
<sequence>MTLGVTGVVWLPRTAMVNSTTLLAGAGPAPLATASGAWQSVAAAYSDASITLTRVMAVLAAGWEGAAADAAQARLGAFLAWTQASAVKAADVAAHAAGGAAAYTTATVAMPSPVEIGAVETARIAAYGTGGVLNGSAAAAEATARALDVRAAIVMEAYEAATTPLALTVSFDRPPEIVLDGSGASSRASSSVDGASSYEESSVFGFGPRTSPAQAALAAVTAAVQNPAVAGAIGQVASTAGTVAGSSVTTVASAATNLGGAAVSSLMSTGQGTQQSTAPAHVSPRADSTSPVRTRAVSTGASFSGGISGSGSLGSRLPSGLPGGHAGLLLGMDRNPFGTNTSGPITPGGPADAAAAARGGHAPAPMAGARTDDGDDEHDTPGYLKQFEHFADGRTVAPSVIGADGAWNER</sequence>
<dbReference type="InterPro" id="IPR000030">
    <property type="entry name" value="PPE_dom"/>
</dbReference>
<evidence type="ECO:0000256" key="2">
    <source>
        <dbReference type="SAM" id="MobiDB-lite"/>
    </source>
</evidence>
<dbReference type="Proteomes" id="UP000198327">
    <property type="component" value="Unassembled WGS sequence"/>
</dbReference>
<reference evidence="5" key="1">
    <citation type="submission" date="2017-06" db="EMBL/GenBank/DDBJ databases">
        <authorList>
            <person name="Varghese N."/>
            <person name="Submissions S."/>
        </authorList>
    </citation>
    <scope>NUCLEOTIDE SEQUENCE [LARGE SCALE GENOMIC DNA]</scope>
    <source>
        <strain evidence="5">JCM 23211</strain>
    </source>
</reference>
<dbReference type="OrthoDB" id="4571617at2"/>
<organism evidence="4 5">
    <name type="scientific">Rhodococcoides kyotonense</name>
    <dbReference type="NCBI Taxonomy" id="398843"/>
    <lineage>
        <taxon>Bacteria</taxon>
        <taxon>Bacillati</taxon>
        <taxon>Actinomycetota</taxon>
        <taxon>Actinomycetes</taxon>
        <taxon>Mycobacteriales</taxon>
        <taxon>Nocardiaceae</taxon>
        <taxon>Rhodococcoides</taxon>
    </lineage>
</organism>
<evidence type="ECO:0000256" key="1">
    <source>
        <dbReference type="ARBA" id="ARBA00010652"/>
    </source>
</evidence>
<accession>A0A239L8N5</accession>
<feature type="compositionally biased region" description="Low complexity" evidence="2">
    <location>
        <begin position="343"/>
        <end position="369"/>
    </location>
</feature>
<gene>
    <name evidence="4" type="ORF">SAMN05421642_112133</name>
</gene>
<dbReference type="InterPro" id="IPR038332">
    <property type="entry name" value="PPE_sf"/>
</dbReference>
<feature type="domain" description="PPE" evidence="3">
    <location>
        <begin position="10"/>
        <end position="167"/>
    </location>
</feature>
<dbReference type="EMBL" id="FZOW01000012">
    <property type="protein sequence ID" value="SNT26997.1"/>
    <property type="molecule type" value="Genomic_DNA"/>
</dbReference>
<dbReference type="SUPFAM" id="SSF140459">
    <property type="entry name" value="PE/PPE dimer-like"/>
    <property type="match status" value="1"/>
</dbReference>
<dbReference type="Pfam" id="PF00823">
    <property type="entry name" value="PPE"/>
    <property type="match status" value="1"/>
</dbReference>